<accession>A0A9P7AUR7</accession>
<evidence type="ECO:0000256" key="1">
    <source>
        <dbReference type="ARBA" id="ARBA00038476"/>
    </source>
</evidence>
<organism evidence="2 3">
    <name type="scientific">Hyphodiscus hymeniophilus</name>
    <dbReference type="NCBI Taxonomy" id="353542"/>
    <lineage>
        <taxon>Eukaryota</taxon>
        <taxon>Fungi</taxon>
        <taxon>Dikarya</taxon>
        <taxon>Ascomycota</taxon>
        <taxon>Pezizomycotina</taxon>
        <taxon>Leotiomycetes</taxon>
        <taxon>Helotiales</taxon>
        <taxon>Hyphodiscaceae</taxon>
        <taxon>Hyphodiscus</taxon>
    </lineage>
</organism>
<dbReference type="InterPro" id="IPR051490">
    <property type="entry name" value="THEM6_lcsJ_thioesterase"/>
</dbReference>
<evidence type="ECO:0000313" key="2">
    <source>
        <dbReference type="EMBL" id="KAG0646681.1"/>
    </source>
</evidence>
<dbReference type="PANTHER" id="PTHR12475:SF4">
    <property type="entry name" value="PROTEIN THEM6"/>
    <property type="match status" value="1"/>
</dbReference>
<proteinExistence type="inferred from homology"/>
<dbReference type="EMBL" id="VNKQ01000014">
    <property type="protein sequence ID" value="KAG0646681.1"/>
    <property type="molecule type" value="Genomic_DNA"/>
</dbReference>
<protein>
    <submittedName>
        <fullName evidence="2">Thioesterase</fullName>
    </submittedName>
</protein>
<dbReference type="AlphaFoldDB" id="A0A9P7AUR7"/>
<sequence>MDSSKLRDILAAAAKLVVGPGNRWRTVAVLFALCNIKNLPFVWHFRFFQAAFVHTFKPRPIPQPESASDAFPLFLPVITSTRAPVLECDFNVHKSNSTYFTDLDVSRTHLIGLLGAPGLSAYHERRRTQGEKRLLLALGGVACFFHKEIKPYEAYEMWTRVLCWDHKWVYVVTHFVKKGSVKPDGYLMQPNGQGWWSSFTDPQKIKAQKATESEGSVNGAEKKDIFAFSIAKYVYKSGRLTIPPELVFQRCGVLPSKPEDSEPGPPSSIEDSGLIEQSMANGTDTPGTPESFDEVLQSSLTPTEARSKGWTWAMVEKERQRGMEIAKLFGDMDQLKGEFTGDSRPALGAYRDLLWV</sequence>
<dbReference type="CDD" id="cd00586">
    <property type="entry name" value="4HBT"/>
    <property type="match status" value="1"/>
</dbReference>
<name>A0A9P7AUR7_9HELO</name>
<dbReference type="PANTHER" id="PTHR12475">
    <property type="match status" value="1"/>
</dbReference>
<evidence type="ECO:0000313" key="3">
    <source>
        <dbReference type="Proteomes" id="UP000785200"/>
    </source>
</evidence>
<gene>
    <name evidence="2" type="ORF">D0Z07_6273</name>
</gene>
<dbReference type="OrthoDB" id="265761at2759"/>
<dbReference type="Proteomes" id="UP000785200">
    <property type="component" value="Unassembled WGS sequence"/>
</dbReference>
<reference evidence="2" key="1">
    <citation type="submission" date="2019-07" db="EMBL/GenBank/DDBJ databases">
        <title>Hyphodiscus hymeniophilus genome sequencing and assembly.</title>
        <authorList>
            <person name="Kramer G."/>
            <person name="Nodwell J."/>
        </authorList>
    </citation>
    <scope>NUCLEOTIDE SEQUENCE</scope>
    <source>
        <strain evidence="2">ATCC 34498</strain>
    </source>
</reference>
<dbReference type="Pfam" id="PF13279">
    <property type="entry name" value="4HBT_2"/>
    <property type="match status" value="1"/>
</dbReference>
<comment type="similarity">
    <text evidence="1">Belongs to the lcsJ thioesterase family.</text>
</comment>
<keyword evidence="3" id="KW-1185">Reference proteome</keyword>
<dbReference type="SUPFAM" id="SSF54637">
    <property type="entry name" value="Thioesterase/thiol ester dehydrase-isomerase"/>
    <property type="match status" value="1"/>
</dbReference>
<dbReference type="InterPro" id="IPR029069">
    <property type="entry name" value="HotDog_dom_sf"/>
</dbReference>
<comment type="caution">
    <text evidence="2">The sequence shown here is derived from an EMBL/GenBank/DDBJ whole genome shotgun (WGS) entry which is preliminary data.</text>
</comment>